<dbReference type="SUPFAM" id="SSF46785">
    <property type="entry name" value="Winged helix' DNA-binding domain"/>
    <property type="match status" value="1"/>
</dbReference>
<evidence type="ECO:0000313" key="5">
    <source>
        <dbReference type="EMBL" id="CCC57740.1"/>
    </source>
</evidence>
<evidence type="ECO:0000313" key="6">
    <source>
        <dbReference type="Proteomes" id="UP000007652"/>
    </source>
</evidence>
<comment type="caution">
    <text evidence="5">The sequence shown here is derived from an EMBL/GenBank/DDBJ whole genome shotgun (WGS) entry which is preliminary data.</text>
</comment>
<dbReference type="Pfam" id="PF01047">
    <property type="entry name" value="MarR"/>
    <property type="match status" value="1"/>
</dbReference>
<dbReference type="Gene3D" id="1.10.10.10">
    <property type="entry name" value="Winged helix-like DNA-binding domain superfamily/Winged helix DNA-binding domain"/>
    <property type="match status" value="1"/>
</dbReference>
<keyword evidence="3" id="KW-0804">Transcription</keyword>
<dbReference type="InterPro" id="IPR000835">
    <property type="entry name" value="HTH_MarR-typ"/>
</dbReference>
<evidence type="ECO:0000259" key="4">
    <source>
        <dbReference type="PROSITE" id="PS50995"/>
    </source>
</evidence>
<gene>
    <name evidence="5" type="ORF">CAAU_0090</name>
</gene>
<reference evidence="5 6" key="1">
    <citation type="journal article" date="2011" name="J. Bacteriol.">
        <title>Draft genome sequence of Caloramator australicus strain RC3T, a thermoanaerobe from the Great Artesian Basin of Australia.</title>
        <authorList>
            <person name="Ogg C.D."/>
            <person name="Patel B.K.C."/>
        </authorList>
    </citation>
    <scope>NUCLEOTIDE SEQUENCE [LARGE SCALE GENOMIC DNA]</scope>
    <source>
        <strain evidence="5 6">RC3</strain>
    </source>
</reference>
<dbReference type="GO" id="GO:0003700">
    <property type="term" value="F:DNA-binding transcription factor activity"/>
    <property type="evidence" value="ECO:0007669"/>
    <property type="project" value="InterPro"/>
</dbReference>
<dbReference type="EMBL" id="CAKP01000001">
    <property type="protein sequence ID" value="CCC57740.1"/>
    <property type="molecule type" value="Genomic_DNA"/>
</dbReference>
<dbReference type="STRING" id="857293.CAAU_0090"/>
<dbReference type="AlphaFoldDB" id="G0V3Q0"/>
<dbReference type="PANTHER" id="PTHR42756">
    <property type="entry name" value="TRANSCRIPTIONAL REGULATOR, MARR"/>
    <property type="match status" value="1"/>
</dbReference>
<dbReference type="InterPro" id="IPR023187">
    <property type="entry name" value="Tscrpt_reg_MarR-type_CS"/>
</dbReference>
<keyword evidence="6" id="KW-1185">Reference proteome</keyword>
<feature type="domain" description="HTH marR-type" evidence="4">
    <location>
        <begin position="6"/>
        <end position="140"/>
    </location>
</feature>
<name>G0V3Q0_9CLOT</name>
<dbReference type="SMART" id="SM00347">
    <property type="entry name" value="HTH_MARR"/>
    <property type="match status" value="1"/>
</dbReference>
<protein>
    <submittedName>
        <fullName evidence="5">Transcriptional regulator, TrmB</fullName>
    </submittedName>
</protein>
<dbReference type="OrthoDB" id="49580at2"/>
<evidence type="ECO:0000256" key="3">
    <source>
        <dbReference type="ARBA" id="ARBA00023163"/>
    </source>
</evidence>
<organism evidence="5 6">
    <name type="scientific">Caloramator australicus RC3</name>
    <dbReference type="NCBI Taxonomy" id="857293"/>
    <lineage>
        <taxon>Bacteria</taxon>
        <taxon>Bacillati</taxon>
        <taxon>Bacillota</taxon>
        <taxon>Clostridia</taxon>
        <taxon>Eubacteriales</taxon>
        <taxon>Clostridiaceae</taxon>
        <taxon>Caloramator</taxon>
    </lineage>
</organism>
<sequence>MNSSKALEILEVLTSINKKVKRASKFSPPFKCKNKSQSAMKVMFHIMNSPPMTLKELSSLVGLANSTVCGIIDELEMEGYVKRIQDKDDRRRVIIIPTEKAELEKRNIENKFKEFLEYVLKDISAEDFEIIIKGLKKLDEIIKND</sequence>
<dbReference type="InterPro" id="IPR036390">
    <property type="entry name" value="WH_DNA-bd_sf"/>
</dbReference>
<dbReference type="PROSITE" id="PS01117">
    <property type="entry name" value="HTH_MARR_1"/>
    <property type="match status" value="1"/>
</dbReference>
<dbReference type="eggNOG" id="COG1846">
    <property type="taxonomic scope" value="Bacteria"/>
</dbReference>
<dbReference type="PRINTS" id="PR00598">
    <property type="entry name" value="HTHMARR"/>
</dbReference>
<dbReference type="RefSeq" id="WP_008907463.1">
    <property type="nucleotide sequence ID" value="NZ_CAKP01000001.1"/>
</dbReference>
<dbReference type="InterPro" id="IPR036388">
    <property type="entry name" value="WH-like_DNA-bd_sf"/>
</dbReference>
<dbReference type="PROSITE" id="PS50995">
    <property type="entry name" value="HTH_MARR_2"/>
    <property type="match status" value="1"/>
</dbReference>
<evidence type="ECO:0000256" key="2">
    <source>
        <dbReference type="ARBA" id="ARBA00023125"/>
    </source>
</evidence>
<dbReference type="PANTHER" id="PTHR42756:SF1">
    <property type="entry name" value="TRANSCRIPTIONAL REPRESSOR OF EMRAB OPERON"/>
    <property type="match status" value="1"/>
</dbReference>
<dbReference type="GO" id="GO:0003677">
    <property type="term" value="F:DNA binding"/>
    <property type="evidence" value="ECO:0007669"/>
    <property type="project" value="UniProtKB-KW"/>
</dbReference>
<keyword evidence="2" id="KW-0238">DNA-binding</keyword>
<keyword evidence="1" id="KW-0805">Transcription regulation</keyword>
<accession>G0V3Q0</accession>
<dbReference type="Proteomes" id="UP000007652">
    <property type="component" value="Unassembled WGS sequence"/>
</dbReference>
<evidence type="ECO:0000256" key="1">
    <source>
        <dbReference type="ARBA" id="ARBA00023015"/>
    </source>
</evidence>
<proteinExistence type="predicted"/>